<reference evidence="11 12" key="1">
    <citation type="submission" date="2018-05" db="EMBL/GenBank/DDBJ databases">
        <title>Zavarzinia sp. HR-AS.</title>
        <authorList>
            <person name="Lee Y."/>
            <person name="Jeon C.O."/>
        </authorList>
    </citation>
    <scope>NUCLEOTIDE SEQUENCE [LARGE SCALE GENOMIC DNA]</scope>
    <source>
        <strain evidence="11 12">HR-AS</strain>
    </source>
</reference>
<keyword evidence="4" id="KW-1003">Cell membrane</keyword>
<evidence type="ECO:0000259" key="9">
    <source>
        <dbReference type="Pfam" id="PF02687"/>
    </source>
</evidence>
<keyword evidence="7 8" id="KW-0472">Membrane</keyword>
<feature type="transmembrane region" description="Helical" evidence="8">
    <location>
        <begin position="271"/>
        <end position="295"/>
    </location>
</feature>
<comment type="similarity">
    <text evidence="2">Belongs to the ABC-4 integral membrane protein family. LolC/E subfamily.</text>
</comment>
<name>A0A317EHQ1_9PROT</name>
<dbReference type="InterPro" id="IPR003838">
    <property type="entry name" value="ABC3_permease_C"/>
</dbReference>
<gene>
    <name evidence="11" type="ORF">DKG74_01045</name>
</gene>
<dbReference type="InterPro" id="IPR051447">
    <property type="entry name" value="Lipoprotein-release_system"/>
</dbReference>
<feature type="transmembrane region" description="Helical" evidence="8">
    <location>
        <begin position="315"/>
        <end position="341"/>
    </location>
</feature>
<dbReference type="InterPro" id="IPR025857">
    <property type="entry name" value="MacB_PCD"/>
</dbReference>
<comment type="subcellular location">
    <subcellularLocation>
        <location evidence="1">Cell membrane</location>
        <topology evidence="1">Multi-pass membrane protein</topology>
    </subcellularLocation>
</comment>
<dbReference type="NCBIfam" id="TIGR02212">
    <property type="entry name" value="lolCE"/>
    <property type="match status" value="1"/>
</dbReference>
<evidence type="ECO:0000313" key="11">
    <source>
        <dbReference type="EMBL" id="PWR25590.1"/>
    </source>
</evidence>
<feature type="transmembrane region" description="Helical" evidence="8">
    <location>
        <begin position="21"/>
        <end position="48"/>
    </location>
</feature>
<accession>A0A317EHQ1</accession>
<dbReference type="PANTHER" id="PTHR30489">
    <property type="entry name" value="LIPOPROTEIN-RELEASING SYSTEM TRANSMEMBRANE PROTEIN LOLE"/>
    <property type="match status" value="1"/>
</dbReference>
<comment type="caution">
    <text evidence="11">The sequence shown here is derived from an EMBL/GenBank/DDBJ whole genome shotgun (WGS) entry which is preliminary data.</text>
</comment>
<dbReference type="OrthoDB" id="9808461at2"/>
<dbReference type="Pfam" id="PF12704">
    <property type="entry name" value="MacB_PCD"/>
    <property type="match status" value="1"/>
</dbReference>
<evidence type="ECO:0000313" key="12">
    <source>
        <dbReference type="Proteomes" id="UP000245461"/>
    </source>
</evidence>
<proteinExistence type="inferred from homology"/>
<evidence type="ECO:0000256" key="2">
    <source>
        <dbReference type="ARBA" id="ARBA00005236"/>
    </source>
</evidence>
<dbReference type="AlphaFoldDB" id="A0A317EHQ1"/>
<sequence>MFGRFEWMLAGRYLRARRQEGFISIIAWFSLLGIGLGVATLIIVMAVMNGFRAELMGRILGINGHVVVQAQFGPLPDYGNLAAKYEALPDVVSAMPMVEAQVMVTARGQAGGGLVRGLSQSDLARLPLVAGNIVAGSVADFTGDDVVMIGQRMAERMGVRVGDSVTILSPNGTTTVVGTTPRMKAYRIAGLFNLGMAEYDSTFVFMPLDAARAFFRTGEGVSAIEVMIRQPDDAAAVGKALVGLSPIGTRATTWQVLNATFFGALAVERNVMFLILTLIIVVAAFNIISSLIMLVKDKGRGIAILRTMGATRGTIMRVFLICGASIGVIGTLGGFALGVVFCENIEAIRQALQSLTGARLFPDEIYFLSKIPAKMEIDETVTVVFMGLALSLLATLYPSWRAARLDPVEALRHE</sequence>
<feature type="transmembrane region" description="Helical" evidence="8">
    <location>
        <begin position="380"/>
        <end position="397"/>
    </location>
</feature>
<evidence type="ECO:0000256" key="8">
    <source>
        <dbReference type="SAM" id="Phobius"/>
    </source>
</evidence>
<evidence type="ECO:0000256" key="1">
    <source>
        <dbReference type="ARBA" id="ARBA00004651"/>
    </source>
</evidence>
<keyword evidence="12" id="KW-1185">Reference proteome</keyword>
<dbReference type="GO" id="GO:0044874">
    <property type="term" value="P:lipoprotein localization to outer membrane"/>
    <property type="evidence" value="ECO:0007669"/>
    <property type="project" value="TreeGrafter"/>
</dbReference>
<organism evidence="11 12">
    <name type="scientific">Zavarzinia aquatilis</name>
    <dbReference type="NCBI Taxonomy" id="2211142"/>
    <lineage>
        <taxon>Bacteria</taxon>
        <taxon>Pseudomonadati</taxon>
        <taxon>Pseudomonadota</taxon>
        <taxon>Alphaproteobacteria</taxon>
        <taxon>Rhodospirillales</taxon>
        <taxon>Zavarziniaceae</taxon>
        <taxon>Zavarzinia</taxon>
    </lineage>
</organism>
<dbReference type="GO" id="GO:0042953">
    <property type="term" value="P:lipoprotein transport"/>
    <property type="evidence" value="ECO:0007669"/>
    <property type="project" value="InterPro"/>
</dbReference>
<dbReference type="Pfam" id="PF02687">
    <property type="entry name" value="FtsX"/>
    <property type="match status" value="1"/>
</dbReference>
<dbReference type="EMBL" id="QGLE01000001">
    <property type="protein sequence ID" value="PWR25590.1"/>
    <property type="molecule type" value="Genomic_DNA"/>
</dbReference>
<feature type="domain" description="MacB-like periplasmic core" evidence="10">
    <location>
        <begin position="29"/>
        <end position="241"/>
    </location>
</feature>
<feature type="domain" description="ABC3 transporter permease C-terminal" evidence="9">
    <location>
        <begin position="274"/>
        <end position="407"/>
    </location>
</feature>
<evidence type="ECO:0000256" key="4">
    <source>
        <dbReference type="ARBA" id="ARBA00022475"/>
    </source>
</evidence>
<keyword evidence="11" id="KW-0449">Lipoprotein</keyword>
<dbReference type="PANTHER" id="PTHR30489:SF0">
    <property type="entry name" value="LIPOPROTEIN-RELEASING SYSTEM TRANSMEMBRANE PROTEIN LOLE"/>
    <property type="match status" value="1"/>
</dbReference>
<dbReference type="RefSeq" id="WP_109901722.1">
    <property type="nucleotide sequence ID" value="NZ_QGLE01000001.1"/>
</dbReference>
<dbReference type="GO" id="GO:0098797">
    <property type="term" value="C:plasma membrane protein complex"/>
    <property type="evidence" value="ECO:0007669"/>
    <property type="project" value="TreeGrafter"/>
</dbReference>
<evidence type="ECO:0000256" key="6">
    <source>
        <dbReference type="ARBA" id="ARBA00022989"/>
    </source>
</evidence>
<dbReference type="Proteomes" id="UP000245461">
    <property type="component" value="Unassembled WGS sequence"/>
</dbReference>
<evidence type="ECO:0000256" key="7">
    <source>
        <dbReference type="ARBA" id="ARBA00023136"/>
    </source>
</evidence>
<keyword evidence="6 8" id="KW-1133">Transmembrane helix</keyword>
<evidence type="ECO:0000256" key="3">
    <source>
        <dbReference type="ARBA" id="ARBA00022448"/>
    </source>
</evidence>
<evidence type="ECO:0000256" key="5">
    <source>
        <dbReference type="ARBA" id="ARBA00022692"/>
    </source>
</evidence>
<keyword evidence="3" id="KW-0813">Transport</keyword>
<dbReference type="InterPro" id="IPR011925">
    <property type="entry name" value="LolCE_TM"/>
</dbReference>
<evidence type="ECO:0000259" key="10">
    <source>
        <dbReference type="Pfam" id="PF12704"/>
    </source>
</evidence>
<protein>
    <submittedName>
        <fullName evidence="11">Lipoprotein-releasing ABC transporter permease subunit</fullName>
    </submittedName>
</protein>
<keyword evidence="5 8" id="KW-0812">Transmembrane</keyword>